<feature type="non-terminal residue" evidence="3">
    <location>
        <position position="551"/>
    </location>
</feature>
<dbReference type="OrthoDB" id="6496053at2759"/>
<dbReference type="EMBL" id="AEYH02000571">
    <property type="protein sequence ID" value="KFG54394.1"/>
    <property type="molecule type" value="Genomic_DNA"/>
</dbReference>
<dbReference type="InterPro" id="IPR008974">
    <property type="entry name" value="TRAF-like"/>
</dbReference>
<dbReference type="InterPro" id="IPR002083">
    <property type="entry name" value="MATH/TRAF_dom"/>
</dbReference>
<dbReference type="Proteomes" id="UP000028838">
    <property type="component" value="Unassembled WGS sequence"/>
</dbReference>
<sequence>MARRLPLVSGHASSQQSHRHSNRTSSSSRRGRSHQTRSSPHSSHSTHSASHSSHASPSHSSSSHSSFRAQQGESRGSSRRGHHRSSRHPSSEATTPALSSSSSSSSSVSSTSSAAASTSASGSTNTGSTGRTGRVSSMGEGRRPSTASSVAALSDLSACSGQSTTRNATQKPAKKDSKLLPFTPVYRQFNLASHVDKRRVCANWRVTHFPEIWALAKNRFLRAQDEDQYIDSPLFGDAEVGFWFLRLYPYGDSKNAGSLELYLMVDSNLTEDVLVHYKLQIFKQSPSGFPASQTQTKRDFIVQYEDSDVYSKNEPGVGYGPTHLCDVSTRRKARALTWSDGSLKIRALLDCPILEALVGPQSSTSSAARPRPLVALRHLSCKSEGFEKKGKTHALQRRTATTLSEEVAAFIEHEKDMEIEFRGETFPANKLILVSRSKLSFYLFPLPSLVSSPVPVLLRSSVAFLRSYASTLCRSSGASFKVFRAMLKGLFQEGLKDSAALSPFLPRLSGQKRARTESSETRNVSKLNLSETAGLTVSALKNLLLYMHTDT</sequence>
<dbReference type="CDD" id="cd00121">
    <property type="entry name" value="MATH"/>
    <property type="match status" value="1"/>
</dbReference>
<dbReference type="AlphaFoldDB" id="A0A086LCM6"/>
<accession>A0A086LCM6</accession>
<protein>
    <submittedName>
        <fullName evidence="3">BTB/POZ domain-containing protein</fullName>
    </submittedName>
</protein>
<evidence type="ECO:0000313" key="4">
    <source>
        <dbReference type="Proteomes" id="UP000028838"/>
    </source>
</evidence>
<dbReference type="PROSITE" id="PS50144">
    <property type="entry name" value="MATH"/>
    <property type="match status" value="1"/>
</dbReference>
<feature type="compositionally biased region" description="Low complexity" evidence="1">
    <location>
        <begin position="36"/>
        <end position="66"/>
    </location>
</feature>
<evidence type="ECO:0000313" key="3">
    <source>
        <dbReference type="EMBL" id="KFG54394.1"/>
    </source>
</evidence>
<feature type="compositionally biased region" description="Basic residues" evidence="1">
    <location>
        <begin position="77"/>
        <end position="87"/>
    </location>
</feature>
<organism evidence="3 4">
    <name type="scientific">Toxoplasma gondii FOU</name>
    <dbReference type="NCBI Taxonomy" id="943167"/>
    <lineage>
        <taxon>Eukaryota</taxon>
        <taxon>Sar</taxon>
        <taxon>Alveolata</taxon>
        <taxon>Apicomplexa</taxon>
        <taxon>Conoidasida</taxon>
        <taxon>Coccidia</taxon>
        <taxon>Eucoccidiorida</taxon>
        <taxon>Eimeriorina</taxon>
        <taxon>Sarcocystidae</taxon>
        <taxon>Toxoplasma</taxon>
    </lineage>
</organism>
<dbReference type="SUPFAM" id="SSF49599">
    <property type="entry name" value="TRAF domain-like"/>
    <property type="match status" value="1"/>
</dbReference>
<name>A0A086LCM6_TOXGO</name>
<comment type="caution">
    <text evidence="3">The sequence shown here is derived from an EMBL/GenBank/DDBJ whole genome shotgun (WGS) entry which is preliminary data.</text>
</comment>
<feature type="domain" description="MATH" evidence="2">
    <location>
        <begin position="199"/>
        <end position="349"/>
    </location>
</feature>
<dbReference type="VEuPathDB" id="ToxoDB:TGFOU_270340A"/>
<gene>
    <name evidence="3" type="ORF">TGFOU_270340A</name>
</gene>
<evidence type="ECO:0000256" key="1">
    <source>
        <dbReference type="SAM" id="MobiDB-lite"/>
    </source>
</evidence>
<reference evidence="3 4" key="1">
    <citation type="submission" date="2014-07" db="EMBL/GenBank/DDBJ databases">
        <authorList>
            <person name="Sibley D."/>
            <person name="Venepally P."/>
            <person name="Karamycheva S."/>
            <person name="Hadjithomas M."/>
            <person name="Khan A."/>
            <person name="Brunk B."/>
            <person name="Roos D."/>
            <person name="Caler E."/>
            <person name="Lorenzi H."/>
        </authorList>
    </citation>
    <scope>NUCLEOTIDE SEQUENCE [LARGE SCALE GENOMIC DNA]</scope>
    <source>
        <strain evidence="3 4">FOU</strain>
    </source>
</reference>
<feature type="region of interest" description="Disordered" evidence="1">
    <location>
        <begin position="1"/>
        <end position="150"/>
    </location>
</feature>
<proteinExistence type="predicted"/>
<evidence type="ECO:0000259" key="2">
    <source>
        <dbReference type="PROSITE" id="PS50144"/>
    </source>
</evidence>
<feature type="compositionally biased region" description="Low complexity" evidence="1">
    <location>
        <begin position="91"/>
        <end position="137"/>
    </location>
</feature>
<dbReference type="Gene3D" id="2.60.210.10">
    <property type="entry name" value="Apoptosis, Tumor Necrosis Factor Receptor Associated Protein 2, Chain A"/>
    <property type="match status" value="1"/>
</dbReference>